<dbReference type="AlphaFoldDB" id="A0A9E7D6G7"/>
<gene>
    <name evidence="3" type="ORF">K9D25_05475</name>
</gene>
<organism evidence="3 4">
    <name type="scientific">Ancylobacter polymorphus</name>
    <dbReference type="NCBI Taxonomy" id="223390"/>
    <lineage>
        <taxon>Bacteria</taxon>
        <taxon>Pseudomonadati</taxon>
        <taxon>Pseudomonadota</taxon>
        <taxon>Alphaproteobacteria</taxon>
        <taxon>Hyphomicrobiales</taxon>
        <taxon>Xanthobacteraceae</taxon>
        <taxon>Ancylobacter</taxon>
    </lineage>
</organism>
<dbReference type="Gene3D" id="3.30.530.20">
    <property type="match status" value="1"/>
</dbReference>
<name>A0A9E7D6G7_9HYPH</name>
<evidence type="ECO:0000313" key="4">
    <source>
        <dbReference type="Proteomes" id="UP000831684"/>
    </source>
</evidence>
<accession>A0A9E7D6G7</accession>
<reference evidence="3" key="1">
    <citation type="submission" date="2021-09" db="EMBL/GenBank/DDBJ databases">
        <title>Network and meta-omics reveal the key degrader and cooperation patterns in an efficient 1,4-dioxane-degrading microbial community.</title>
        <authorList>
            <person name="Dai C."/>
        </authorList>
    </citation>
    <scope>NUCLEOTIDE SEQUENCE</scope>
    <source>
        <strain evidence="3">ZM13</strain>
    </source>
</reference>
<evidence type="ECO:0000313" key="3">
    <source>
        <dbReference type="EMBL" id="UOK72170.1"/>
    </source>
</evidence>
<dbReference type="InterPro" id="IPR013538">
    <property type="entry name" value="ASHA1/2-like_C"/>
</dbReference>
<dbReference type="RefSeq" id="WP_244380153.1">
    <property type="nucleotide sequence ID" value="NZ_CP083239.1"/>
</dbReference>
<sequence length="169" mass="19153">MTDPLQSRPLQASPLEIWALDREIVLTRLLDHPREKVFAAWMDPAALAAWYGPAGLRIETHEADIREGGVWHFDMVGVFEGREQRFPNLMRFLEIVPNERIVADYGTPDPDDPDRFRMTVTFDAQDDGKTVLTLRQLHPSRARRQAVIGFGAVGYGIETLDGLAAWLAR</sequence>
<dbReference type="EMBL" id="CP083239">
    <property type="protein sequence ID" value="UOK72170.1"/>
    <property type="molecule type" value="Genomic_DNA"/>
</dbReference>
<evidence type="ECO:0000256" key="1">
    <source>
        <dbReference type="ARBA" id="ARBA00006817"/>
    </source>
</evidence>
<comment type="similarity">
    <text evidence="1">Belongs to the AHA1 family.</text>
</comment>
<feature type="domain" description="Activator of Hsp90 ATPase homologue 1/2-like C-terminal" evidence="2">
    <location>
        <begin position="31"/>
        <end position="166"/>
    </location>
</feature>
<dbReference type="KEGG" id="apol:K9D25_05475"/>
<evidence type="ECO:0000259" key="2">
    <source>
        <dbReference type="Pfam" id="PF08327"/>
    </source>
</evidence>
<protein>
    <submittedName>
        <fullName evidence="3">SRPBCC family protein</fullName>
    </submittedName>
</protein>
<dbReference type="CDD" id="cd08894">
    <property type="entry name" value="SRPBCC_CalC_Aha1-like_1"/>
    <property type="match status" value="1"/>
</dbReference>
<dbReference type="Pfam" id="PF08327">
    <property type="entry name" value="AHSA1"/>
    <property type="match status" value="1"/>
</dbReference>
<dbReference type="InterPro" id="IPR023393">
    <property type="entry name" value="START-like_dom_sf"/>
</dbReference>
<proteinExistence type="inferred from homology"/>
<dbReference type="SUPFAM" id="SSF55961">
    <property type="entry name" value="Bet v1-like"/>
    <property type="match status" value="1"/>
</dbReference>
<dbReference type="Proteomes" id="UP000831684">
    <property type="component" value="Chromosome"/>
</dbReference>